<gene>
    <name evidence="4" type="ORF">OEZ85_003007</name>
</gene>
<sequence>MLGLHSQPDSLFKTRFEQPVQTANSLPGQATAAMAAVCASWSAGQHLASLGSLATKLDRLERQAELLDSWQEEREQLELLKAHRPAQQQQALSEQVTCLKAYISSVADAELDGDDELLAITAAHASSYAVQLIKSAADPAVLPCKGSQVVTDLAAATLCMLSQRTPAHEPLASAGAIPALLQLLDPLQSACAVDNAAKALGNLSADAACRSLMRSSGGVGALVRLLKDDCPDTMQASAAASLALLAARDGVVQDSLRYLGGIPLLVHLLTSTQPHVAEAARCCLCALKHTNPRNAAEILSSLRSSDALARDYYKLKEALALLDESPSPALTGSLAAASCTGSTGGKAAARAKAAARELLLDRVCEEARREVAAAAVQVVDAVEQEVLHRKISRAQRPLKALHTDLDASIALLKVSLAETKAAAAARKAAAAVAARTLYIPGSPVASSGTIAAYRPGSAPSRPSYSRASGLDVTPACRTAQGKHLMRYTCDEVVALLQEMGLDAHDTRPIKKAGLNGAELLLLEEPQLMELLGLPKHKARRLRRLQDAMRLYDAIATRVAQPRLTDIELRLWLAGQGCSSGEAGRVMKLLRSLVMNDAEAPYVSAWEWSVGWTWVMHALEVYGVEWRA</sequence>
<dbReference type="Proteomes" id="UP001244341">
    <property type="component" value="Chromosome 5b"/>
</dbReference>
<proteinExistence type="predicted"/>
<feature type="coiled-coil region" evidence="3">
    <location>
        <begin position="53"/>
        <end position="80"/>
    </location>
</feature>
<dbReference type="Gene3D" id="1.25.10.10">
    <property type="entry name" value="Leucine-rich Repeat Variant"/>
    <property type="match status" value="2"/>
</dbReference>
<evidence type="ECO:0000256" key="1">
    <source>
        <dbReference type="ARBA" id="ARBA00022737"/>
    </source>
</evidence>
<dbReference type="InterPro" id="IPR000225">
    <property type="entry name" value="Armadillo"/>
</dbReference>
<evidence type="ECO:0000256" key="3">
    <source>
        <dbReference type="SAM" id="Coils"/>
    </source>
</evidence>
<name>A0ABY8TZG1_TETOB</name>
<dbReference type="InterPro" id="IPR011989">
    <property type="entry name" value="ARM-like"/>
</dbReference>
<dbReference type="InterPro" id="IPR013761">
    <property type="entry name" value="SAM/pointed_sf"/>
</dbReference>
<dbReference type="SUPFAM" id="SSF48371">
    <property type="entry name" value="ARM repeat"/>
    <property type="match status" value="1"/>
</dbReference>
<dbReference type="EMBL" id="CP126212">
    <property type="protein sequence ID" value="WIA14485.1"/>
    <property type="molecule type" value="Genomic_DNA"/>
</dbReference>
<dbReference type="Gene3D" id="1.10.150.50">
    <property type="entry name" value="Transcription Factor, Ets-1"/>
    <property type="match status" value="1"/>
</dbReference>
<evidence type="ECO:0008006" key="6">
    <source>
        <dbReference type="Google" id="ProtNLM"/>
    </source>
</evidence>
<evidence type="ECO:0000313" key="5">
    <source>
        <dbReference type="Proteomes" id="UP001244341"/>
    </source>
</evidence>
<dbReference type="PANTHER" id="PTHR46618:SF1">
    <property type="entry name" value="ARMADILLO REPEAT-CONTAINING PROTEIN 3"/>
    <property type="match status" value="1"/>
</dbReference>
<dbReference type="InterPro" id="IPR016024">
    <property type="entry name" value="ARM-type_fold"/>
</dbReference>
<evidence type="ECO:0000256" key="2">
    <source>
        <dbReference type="PROSITE-ProRule" id="PRU00259"/>
    </source>
</evidence>
<dbReference type="SMART" id="SM00185">
    <property type="entry name" value="ARM"/>
    <property type="match status" value="3"/>
</dbReference>
<evidence type="ECO:0000313" key="4">
    <source>
        <dbReference type="EMBL" id="WIA14485.1"/>
    </source>
</evidence>
<keyword evidence="1" id="KW-0677">Repeat</keyword>
<accession>A0ABY8TZG1</accession>
<feature type="repeat" description="ARM" evidence="2">
    <location>
        <begin position="175"/>
        <end position="218"/>
    </location>
</feature>
<feature type="repeat" description="ARM" evidence="2">
    <location>
        <begin position="217"/>
        <end position="249"/>
    </location>
</feature>
<keyword evidence="3" id="KW-0175">Coiled coil</keyword>
<organism evidence="4 5">
    <name type="scientific">Tetradesmus obliquus</name>
    <name type="common">Green alga</name>
    <name type="synonym">Acutodesmus obliquus</name>
    <dbReference type="NCBI Taxonomy" id="3088"/>
    <lineage>
        <taxon>Eukaryota</taxon>
        <taxon>Viridiplantae</taxon>
        <taxon>Chlorophyta</taxon>
        <taxon>core chlorophytes</taxon>
        <taxon>Chlorophyceae</taxon>
        <taxon>CS clade</taxon>
        <taxon>Sphaeropleales</taxon>
        <taxon>Scenedesmaceae</taxon>
        <taxon>Tetradesmus</taxon>
    </lineage>
</organism>
<dbReference type="InterPro" id="IPR052441">
    <property type="entry name" value="Armadillo-Ser/Thr_Kinase"/>
</dbReference>
<keyword evidence="5" id="KW-1185">Reference proteome</keyword>
<reference evidence="4 5" key="1">
    <citation type="submission" date="2023-05" db="EMBL/GenBank/DDBJ databases">
        <title>A 100% complete, gapless, phased diploid assembly of the Scenedesmus obliquus UTEX 3031 genome.</title>
        <authorList>
            <person name="Biondi T.C."/>
            <person name="Hanschen E.R."/>
            <person name="Kwon T."/>
            <person name="Eng W."/>
            <person name="Kruse C.P.S."/>
            <person name="Koehler S.I."/>
            <person name="Kunde Y."/>
            <person name="Gleasner C.D."/>
            <person name="You Mak K.T."/>
            <person name="Polle J."/>
            <person name="Hovde B.T."/>
            <person name="Starkenburg S.R."/>
        </authorList>
    </citation>
    <scope>NUCLEOTIDE SEQUENCE [LARGE SCALE GENOMIC DNA]</scope>
    <source>
        <strain evidence="4 5">DOE0152z</strain>
    </source>
</reference>
<protein>
    <recommendedName>
        <fullName evidence="6">SAM domain-containing protein</fullName>
    </recommendedName>
</protein>
<dbReference type="PROSITE" id="PS50176">
    <property type="entry name" value="ARM_REPEAT"/>
    <property type="match status" value="2"/>
</dbReference>
<dbReference type="PANTHER" id="PTHR46618">
    <property type="entry name" value="ARMADILLO REPEAT-CONTAINING PROTEIN 3"/>
    <property type="match status" value="1"/>
</dbReference>